<proteinExistence type="predicted"/>
<dbReference type="AlphaFoldDB" id="H0HZG4"/>
<keyword evidence="2" id="KW-1185">Reference proteome</keyword>
<dbReference type="EMBL" id="AHAM01000250">
    <property type="protein sequence ID" value="EHK53876.1"/>
    <property type="molecule type" value="Genomic_DNA"/>
</dbReference>
<name>H0HZG4_9HYPH</name>
<organism evidence="1 2">
    <name type="scientific">Mesorhizobium alhagi CCNWXJ12-2</name>
    <dbReference type="NCBI Taxonomy" id="1107882"/>
    <lineage>
        <taxon>Bacteria</taxon>
        <taxon>Pseudomonadati</taxon>
        <taxon>Pseudomonadota</taxon>
        <taxon>Alphaproteobacteria</taxon>
        <taxon>Hyphomicrobiales</taxon>
        <taxon>Phyllobacteriaceae</taxon>
        <taxon>Allomesorhizobium</taxon>
    </lineage>
</organism>
<gene>
    <name evidence="1" type="ORF">MAXJ12_27988</name>
</gene>
<dbReference type="PATRIC" id="fig|1107882.3.peg.5413"/>
<reference evidence="1 2" key="1">
    <citation type="journal article" date="2012" name="J. Bacteriol.">
        <title>Draft Genome Sequence of Mesorhizobium alhagi CCNWXJ12-2T, a Novel Salt-Resistant Species Isolated from the Desert of Northwestern China.</title>
        <authorList>
            <person name="Zhou M."/>
            <person name="Chen W."/>
            <person name="Chen H."/>
            <person name="Wei G."/>
        </authorList>
    </citation>
    <scope>NUCLEOTIDE SEQUENCE [LARGE SCALE GENOMIC DNA]</scope>
    <source>
        <strain evidence="1 2">CCNWXJ12-2</strain>
    </source>
</reference>
<sequence>MTKQVIAPRGNGQFVLASWAGSFDHDDLAPKLKFSKCGGKKISLSLRLPSGLSDWANPLITSKD</sequence>
<dbReference type="Proteomes" id="UP000003250">
    <property type="component" value="Unassembled WGS sequence"/>
</dbReference>
<evidence type="ECO:0000313" key="2">
    <source>
        <dbReference type="Proteomes" id="UP000003250"/>
    </source>
</evidence>
<evidence type="ECO:0000313" key="1">
    <source>
        <dbReference type="EMBL" id="EHK53876.1"/>
    </source>
</evidence>
<accession>H0HZG4</accession>
<protein>
    <submittedName>
        <fullName evidence="1">Uncharacterized protein</fullName>
    </submittedName>
</protein>